<dbReference type="EMBL" id="JAEIOS010000011">
    <property type="protein sequence ID" value="MBI8988972.1"/>
    <property type="molecule type" value="Genomic_DNA"/>
</dbReference>
<protein>
    <submittedName>
        <fullName evidence="2">YbjN domain-containing protein</fullName>
    </submittedName>
</protein>
<comment type="caution">
    <text evidence="2">The sequence shown here is derived from an EMBL/GenBank/DDBJ whole genome shotgun (WGS) entry which is preliminary data.</text>
</comment>
<dbReference type="InterPro" id="IPR019660">
    <property type="entry name" value="Put_sensory_transdc_reg_YbjN"/>
</dbReference>
<feature type="region of interest" description="Disordered" evidence="1">
    <location>
        <begin position="1"/>
        <end position="21"/>
    </location>
</feature>
<gene>
    <name evidence="2" type="ORF">JDV75_04245</name>
</gene>
<dbReference type="Proteomes" id="UP000645966">
    <property type="component" value="Unassembled WGS sequence"/>
</dbReference>
<name>A0A934M6Y0_9CORY</name>
<evidence type="ECO:0000256" key="1">
    <source>
        <dbReference type="SAM" id="MobiDB-lite"/>
    </source>
</evidence>
<proteinExistence type="predicted"/>
<dbReference type="AlphaFoldDB" id="A0A934M6Y0"/>
<evidence type="ECO:0000313" key="3">
    <source>
        <dbReference type="Proteomes" id="UP000645966"/>
    </source>
</evidence>
<sequence length="166" mass="17123">MSKDTENTATPLSDDRSGVGPVTFDDVRDVMRGFGVELAMSDEPTIAGANLNGTQVTFAIIGGGVLLIRADVPTGDDPTAGDPTLFLAANRFNALSFDVKATAVDRTEELILRTESETLLAAGMTGPQLTAAVRAGVDVVLAAQQALTEITTSIRDTAQGQPSSGA</sequence>
<organism evidence="2 3">
    <name type="scientific">Corynebacterium meridianum</name>
    <dbReference type="NCBI Taxonomy" id="2765363"/>
    <lineage>
        <taxon>Bacteria</taxon>
        <taxon>Bacillati</taxon>
        <taxon>Actinomycetota</taxon>
        <taxon>Actinomycetes</taxon>
        <taxon>Mycobacteriales</taxon>
        <taxon>Corynebacteriaceae</taxon>
        <taxon>Corynebacterium</taxon>
    </lineage>
</organism>
<accession>A0A934M6Y0</accession>
<reference evidence="2" key="1">
    <citation type="submission" date="2020-12" db="EMBL/GenBank/DDBJ databases">
        <title>Genome public.</title>
        <authorList>
            <person name="Sun Q."/>
        </authorList>
    </citation>
    <scope>NUCLEOTIDE SEQUENCE</scope>
    <source>
        <strain evidence="2">CCM 8863</strain>
    </source>
</reference>
<dbReference type="RefSeq" id="WP_198738000.1">
    <property type="nucleotide sequence ID" value="NZ_JAEIOS010000011.1"/>
</dbReference>
<keyword evidence="3" id="KW-1185">Reference proteome</keyword>
<dbReference type="Pfam" id="PF10722">
    <property type="entry name" value="YbjN"/>
    <property type="match status" value="1"/>
</dbReference>
<evidence type="ECO:0000313" key="2">
    <source>
        <dbReference type="EMBL" id="MBI8988972.1"/>
    </source>
</evidence>